<comment type="caution">
    <text evidence="7">The sequence shown here is derived from an EMBL/GenBank/DDBJ whole genome shotgun (WGS) entry which is preliminary data.</text>
</comment>
<evidence type="ECO:0000259" key="6">
    <source>
        <dbReference type="PROSITE" id="PS51720"/>
    </source>
</evidence>
<dbReference type="InterPro" id="IPR045058">
    <property type="entry name" value="GIMA/IAN/Toc"/>
</dbReference>
<dbReference type="SUPFAM" id="SSF52540">
    <property type="entry name" value="P-loop containing nucleoside triphosphate hydrolases"/>
    <property type="match status" value="3"/>
</dbReference>
<gene>
    <name evidence="7" type="ORF">LITE_LOCUS9255</name>
</gene>
<proteinExistence type="inferred from homology"/>
<evidence type="ECO:0000256" key="4">
    <source>
        <dbReference type="SAM" id="Coils"/>
    </source>
</evidence>
<keyword evidence="4" id="KW-0175">Coiled coil</keyword>
<dbReference type="PROSITE" id="PS51720">
    <property type="entry name" value="G_AIG1"/>
    <property type="match status" value="3"/>
</dbReference>
<evidence type="ECO:0000256" key="5">
    <source>
        <dbReference type="SAM" id="MobiDB-lite"/>
    </source>
</evidence>
<accession>A0AAV0IGU1</accession>
<dbReference type="Pfam" id="PF04548">
    <property type="entry name" value="AIG1"/>
    <property type="match status" value="3"/>
</dbReference>
<dbReference type="CDD" id="cd01852">
    <property type="entry name" value="AIG1"/>
    <property type="match status" value="3"/>
</dbReference>
<dbReference type="EMBL" id="CAMGYJ010000003">
    <property type="protein sequence ID" value="CAI0396716.1"/>
    <property type="molecule type" value="Genomic_DNA"/>
</dbReference>
<keyword evidence="8" id="KW-1185">Reference proteome</keyword>
<evidence type="ECO:0000313" key="8">
    <source>
        <dbReference type="Proteomes" id="UP001154282"/>
    </source>
</evidence>
<evidence type="ECO:0000313" key="7">
    <source>
        <dbReference type="EMBL" id="CAI0396716.1"/>
    </source>
</evidence>
<dbReference type="GO" id="GO:0005525">
    <property type="term" value="F:GTP binding"/>
    <property type="evidence" value="ECO:0007669"/>
    <property type="project" value="UniProtKB-KW"/>
</dbReference>
<dbReference type="InterPro" id="IPR006703">
    <property type="entry name" value="G_AIG1"/>
</dbReference>
<evidence type="ECO:0000256" key="2">
    <source>
        <dbReference type="ARBA" id="ARBA00022741"/>
    </source>
</evidence>
<feature type="compositionally biased region" description="Basic and acidic residues" evidence="5">
    <location>
        <begin position="1104"/>
        <end position="1120"/>
    </location>
</feature>
<dbReference type="PANTHER" id="PTHR10903:SF184">
    <property type="entry name" value="GTP-BINDING PROTEIN A"/>
    <property type="match status" value="1"/>
</dbReference>
<protein>
    <recommendedName>
        <fullName evidence="6">AIG1-type G domain-containing protein</fullName>
    </recommendedName>
</protein>
<sequence length="1126" mass="126464">MGGIAIDDDWEFASPSTEDPWSIVLVGRTGNGKSATGNSILKRKAFQSKNSSSGVTRSCELQSTLLGDGQILNVIDTPGLFDFSVGADFAHKEIAKCINMAKNGIHAVVLVFSVRNRFTEEEEATIRNLQSLFGKKIIDYMVVLFTGGDELEDNDETLEGYLGDDCPRPLKEILSLCKNRKVLFDNKTKDEFKRAGQVEELLALVNNVVMQNGGRPYTDDIFVEMQKHTKIIRNKQAEIEALQVQHHSSQEIAGLKQLMHDLYQEQLKHITEMVESKLHETTVKLEQQLAKEQAARLKAEEFAQLTHLQSSNEIRQLRENLESARAETERLREQAERETAILWLKRSLVRAQMGTGEILKRAESHSAVLWLHRSLEKAEKETVELLHQAEKHSAVLWIRESVRKLQGKLSSNANPGALTICCWKMHSLNMAEGKEGSSDLLRMGGSAIEDEWELTMPSSEPRTIVLVGKTGNGKSATGNTILGERVFKSRTSSSGVTSSCELQTTVLGHGQIVSVIDTPGLFDASIGSDFIGKEIVKCINMAKDGIHAVILVLTVRNRFSEEEGAAIRSLQSLFGTKIVNYMVVVFTGGDDLEENDETLDDYLGRDCPQSLKEIMSLCNNRVVLFDNKTKDELKRVEQVKQLMTLVDSVIAQNDGKPYTDDIFIEMQKAKILRDKKHEVNAQNLNGASDQELVNLTAEMNKAYDEQLKRITKMVEEKLRETTSRLEQQLAEEQAARLRAEEVAQMAQLQSNDEIRQLRENLERAQKETEELRKKAEKNKRLRGISPKMGGCSIEDEWELTSPSSDTRTIVLVGRTGNGKSATGNTILGEEVFDSQLSSSGVTTSCELQIAVSEDGQIVHVIDTPGLFDVSLGRDRIVEELAKCISIAKHGIHAVILVLSVKTRFTEEEAATIRNLQHLFGKKIVEYMIVLFTGGDELKKGRTLDDFLGRNCPQPLKEILSLCHNRMVLFDNNTKDEAKRAGQVKELMALVNNVVVENGGRPYTDDVFIEMQKRDMVLLDKQHQVDSLNSNGAATNEELVKLKEEMIKSYDDQLKRITEMIEEKLKVTAERLEEEQAARFKAEEALKDEIRMLREKLERSEKVAEELRKEAADRKQSEKQQPKCAIL</sequence>
<dbReference type="FunFam" id="3.40.50.300:FF:000840">
    <property type="entry name" value="Immune-associated nucleotide-binding protein 9"/>
    <property type="match status" value="3"/>
</dbReference>
<feature type="domain" description="AIG1-type G" evidence="6">
    <location>
        <begin position="18"/>
        <end position="226"/>
    </location>
</feature>
<feature type="domain" description="AIG1-type G" evidence="6">
    <location>
        <begin position="459"/>
        <end position="667"/>
    </location>
</feature>
<name>A0AAV0IGU1_9ROSI</name>
<evidence type="ECO:0000256" key="3">
    <source>
        <dbReference type="ARBA" id="ARBA00023134"/>
    </source>
</evidence>
<reference evidence="7" key="1">
    <citation type="submission" date="2022-08" db="EMBL/GenBank/DDBJ databases">
        <authorList>
            <person name="Gutierrez-Valencia J."/>
        </authorList>
    </citation>
    <scope>NUCLEOTIDE SEQUENCE</scope>
</reference>
<feature type="coiled-coil region" evidence="4">
    <location>
        <begin position="700"/>
        <end position="781"/>
    </location>
</feature>
<organism evidence="7 8">
    <name type="scientific">Linum tenue</name>
    <dbReference type="NCBI Taxonomy" id="586396"/>
    <lineage>
        <taxon>Eukaryota</taxon>
        <taxon>Viridiplantae</taxon>
        <taxon>Streptophyta</taxon>
        <taxon>Embryophyta</taxon>
        <taxon>Tracheophyta</taxon>
        <taxon>Spermatophyta</taxon>
        <taxon>Magnoliopsida</taxon>
        <taxon>eudicotyledons</taxon>
        <taxon>Gunneridae</taxon>
        <taxon>Pentapetalae</taxon>
        <taxon>rosids</taxon>
        <taxon>fabids</taxon>
        <taxon>Malpighiales</taxon>
        <taxon>Linaceae</taxon>
        <taxon>Linum</taxon>
    </lineage>
</organism>
<feature type="domain" description="AIG1-type G" evidence="6">
    <location>
        <begin position="804"/>
        <end position="1011"/>
    </location>
</feature>
<dbReference type="AlphaFoldDB" id="A0AAV0IGU1"/>
<evidence type="ECO:0000256" key="1">
    <source>
        <dbReference type="ARBA" id="ARBA00008535"/>
    </source>
</evidence>
<dbReference type="PANTHER" id="PTHR10903">
    <property type="entry name" value="GTPASE, IMAP FAMILY MEMBER-RELATED"/>
    <property type="match status" value="1"/>
</dbReference>
<dbReference type="InterPro" id="IPR027417">
    <property type="entry name" value="P-loop_NTPase"/>
</dbReference>
<feature type="region of interest" description="Disordered" evidence="5">
    <location>
        <begin position="1104"/>
        <end position="1126"/>
    </location>
</feature>
<keyword evidence="3" id="KW-0342">GTP-binding</keyword>
<comment type="similarity">
    <text evidence="1">Belongs to the TRAFAC class TrmE-Era-EngA-EngB-Septin-like GTPase superfamily. AIG1/Toc34/Toc159-like paraseptin GTPase family. IAN subfamily.</text>
</comment>
<dbReference type="Proteomes" id="UP001154282">
    <property type="component" value="Unassembled WGS sequence"/>
</dbReference>
<keyword evidence="2" id="KW-0547">Nucleotide-binding</keyword>
<feature type="coiled-coil region" evidence="4">
    <location>
        <begin position="307"/>
        <end position="341"/>
    </location>
</feature>
<dbReference type="Gene3D" id="3.40.50.300">
    <property type="entry name" value="P-loop containing nucleotide triphosphate hydrolases"/>
    <property type="match status" value="3"/>
</dbReference>